<dbReference type="RefSeq" id="WP_127682964.1">
    <property type="nucleotide sequence ID" value="NZ_SACM01000002.1"/>
</dbReference>
<dbReference type="Pfam" id="PF10881">
    <property type="entry name" value="DUF2726"/>
    <property type="match status" value="1"/>
</dbReference>
<dbReference type="EMBL" id="SACM01000002">
    <property type="protein sequence ID" value="RVT86468.1"/>
    <property type="molecule type" value="Genomic_DNA"/>
</dbReference>
<proteinExistence type="predicted"/>
<sequence>MPPFSPTAPAFDTPFAHWWRHTPWVRWWQQRRDPNAEARLFPEHRAHRAEDTVAAWPPEVTRVLGRTERTVHTALVAALPEHWVWPQVPLSRLVRVPARRSYTEWMARIGYLSADFAVCDLASRVVAVVLMPPEGLSARALRRRDRLCRVVQAAGVPVIEWDVERFTSTATVRAAINSARPAQTLLR</sequence>
<dbReference type="InterPro" id="IPR024402">
    <property type="entry name" value="DUF2726"/>
</dbReference>
<evidence type="ECO:0000313" key="3">
    <source>
        <dbReference type="Proteomes" id="UP000288587"/>
    </source>
</evidence>
<organism evidence="2 3">
    <name type="scientific">Inhella crocodyli</name>
    <dbReference type="NCBI Taxonomy" id="2499851"/>
    <lineage>
        <taxon>Bacteria</taxon>
        <taxon>Pseudomonadati</taxon>
        <taxon>Pseudomonadota</taxon>
        <taxon>Betaproteobacteria</taxon>
        <taxon>Burkholderiales</taxon>
        <taxon>Sphaerotilaceae</taxon>
        <taxon>Inhella</taxon>
    </lineage>
</organism>
<dbReference type="OrthoDB" id="8909853at2"/>
<protein>
    <submittedName>
        <fullName evidence="2">DUF2726 domain-containing protein</fullName>
    </submittedName>
</protein>
<accession>A0A437LMJ4</accession>
<name>A0A437LMJ4_9BURK</name>
<reference evidence="2 3" key="1">
    <citation type="submission" date="2019-01" db="EMBL/GenBank/DDBJ databases">
        <authorList>
            <person name="Chen W.-M."/>
        </authorList>
    </citation>
    <scope>NUCLEOTIDE SEQUENCE [LARGE SCALE GENOMIC DNA]</scope>
    <source>
        <strain evidence="2 3">CCP-18</strain>
    </source>
</reference>
<comment type="caution">
    <text evidence="2">The sequence shown here is derived from an EMBL/GenBank/DDBJ whole genome shotgun (WGS) entry which is preliminary data.</text>
</comment>
<feature type="domain" description="DUF2726" evidence="1">
    <location>
        <begin position="62"/>
        <end position="177"/>
    </location>
</feature>
<evidence type="ECO:0000259" key="1">
    <source>
        <dbReference type="Pfam" id="PF10881"/>
    </source>
</evidence>
<keyword evidence="3" id="KW-1185">Reference proteome</keyword>
<dbReference type="Proteomes" id="UP000288587">
    <property type="component" value="Unassembled WGS sequence"/>
</dbReference>
<gene>
    <name evidence="2" type="ORF">EOD73_10700</name>
</gene>
<dbReference type="AlphaFoldDB" id="A0A437LMJ4"/>
<evidence type="ECO:0000313" key="2">
    <source>
        <dbReference type="EMBL" id="RVT86468.1"/>
    </source>
</evidence>